<organism evidence="1">
    <name type="scientific">Eucalyptus grandis</name>
    <name type="common">Flooded gum</name>
    <dbReference type="NCBI Taxonomy" id="71139"/>
    <lineage>
        <taxon>Eukaryota</taxon>
        <taxon>Viridiplantae</taxon>
        <taxon>Streptophyta</taxon>
        <taxon>Embryophyta</taxon>
        <taxon>Tracheophyta</taxon>
        <taxon>Spermatophyta</taxon>
        <taxon>Magnoliopsida</taxon>
        <taxon>eudicotyledons</taxon>
        <taxon>Gunneridae</taxon>
        <taxon>Pentapetalae</taxon>
        <taxon>rosids</taxon>
        <taxon>malvids</taxon>
        <taxon>Myrtales</taxon>
        <taxon>Myrtaceae</taxon>
        <taxon>Myrtoideae</taxon>
        <taxon>Eucalypteae</taxon>
        <taxon>Eucalyptus</taxon>
    </lineage>
</organism>
<gene>
    <name evidence="1" type="ORF">EUGRSUZ_J00212</name>
</gene>
<accession>A0A059A9V0</accession>
<dbReference type="Gramene" id="KCW50484">
    <property type="protein sequence ID" value="KCW50484"/>
    <property type="gene ID" value="EUGRSUZ_J00212"/>
</dbReference>
<dbReference type="InParanoid" id="A0A059A9V0"/>
<name>A0A059A9V0_EUCGR</name>
<protein>
    <submittedName>
        <fullName evidence="1">Uncharacterized protein</fullName>
    </submittedName>
</protein>
<reference evidence="1" key="1">
    <citation type="submission" date="2013-07" db="EMBL/GenBank/DDBJ databases">
        <title>The genome of Eucalyptus grandis.</title>
        <authorList>
            <person name="Schmutz J."/>
            <person name="Hayes R."/>
            <person name="Myburg A."/>
            <person name="Tuskan G."/>
            <person name="Grattapaglia D."/>
            <person name="Rokhsar D.S."/>
        </authorList>
    </citation>
    <scope>NUCLEOTIDE SEQUENCE</scope>
    <source>
        <tissue evidence="1">Leaf extractions</tissue>
    </source>
</reference>
<proteinExistence type="predicted"/>
<dbReference type="STRING" id="71139.A0A059A9V0"/>
<sequence length="132" mass="15260">MRPRNRVVDPAIDHLVIQGSDSERSDLQMYASQYFSEISELLRRLLRVILLMLKTNDCLRSVNIALLQGSSLETFLIIGKISSKAVLEAKKYETRSLVRRLSVWLEEISVEARLLAMQLALWLLHLRKALPW</sequence>
<evidence type="ECO:0000313" key="1">
    <source>
        <dbReference type="EMBL" id="KCW50484.1"/>
    </source>
</evidence>
<dbReference type="OMA" id="VKESHNW"/>
<dbReference type="AlphaFoldDB" id="A0A059A9V0"/>
<dbReference type="EMBL" id="KK198762">
    <property type="protein sequence ID" value="KCW50484.1"/>
    <property type="molecule type" value="Genomic_DNA"/>
</dbReference>